<protein>
    <submittedName>
        <fullName evidence="10">Magnesium transporter</fullName>
    </submittedName>
</protein>
<dbReference type="SUPFAM" id="SSF161093">
    <property type="entry name" value="MgtE membrane domain-like"/>
    <property type="match status" value="1"/>
</dbReference>
<dbReference type="PANTHER" id="PTHR41394">
    <property type="entry name" value="MAGNESIUM TRANSPORTER MGTE"/>
    <property type="match status" value="1"/>
</dbReference>
<evidence type="ECO:0000256" key="2">
    <source>
        <dbReference type="ARBA" id="ARBA00009749"/>
    </source>
</evidence>
<dbReference type="InterPro" id="IPR006667">
    <property type="entry name" value="SLC41_membr_dom"/>
</dbReference>
<evidence type="ECO:0000259" key="9">
    <source>
        <dbReference type="SMART" id="SM00924"/>
    </source>
</evidence>
<keyword evidence="6 8" id="KW-1133">Transmembrane helix</keyword>
<dbReference type="InterPro" id="IPR006668">
    <property type="entry name" value="Mg_transptr_MgtE_intracell_dom"/>
</dbReference>
<evidence type="ECO:0000313" key="11">
    <source>
        <dbReference type="Proteomes" id="UP001059120"/>
    </source>
</evidence>
<organism evidence="10 11">
    <name type="scientific">Vibrio pelagius</name>
    <dbReference type="NCBI Taxonomy" id="28169"/>
    <lineage>
        <taxon>Bacteria</taxon>
        <taxon>Pseudomonadati</taxon>
        <taxon>Pseudomonadota</taxon>
        <taxon>Gammaproteobacteria</taxon>
        <taxon>Vibrionales</taxon>
        <taxon>Vibrionaceae</taxon>
        <taxon>Vibrio</taxon>
    </lineage>
</organism>
<comment type="subcellular location">
    <subcellularLocation>
        <location evidence="1">Membrane</location>
        <topology evidence="1">Multi-pass membrane protein</topology>
    </subcellularLocation>
</comment>
<feature type="transmembrane region" description="Helical" evidence="8">
    <location>
        <begin position="358"/>
        <end position="380"/>
    </location>
</feature>
<dbReference type="SUPFAM" id="SSF54631">
    <property type="entry name" value="CBS-domain pair"/>
    <property type="match status" value="1"/>
</dbReference>
<evidence type="ECO:0000256" key="8">
    <source>
        <dbReference type="SAM" id="Phobius"/>
    </source>
</evidence>
<evidence type="ECO:0000256" key="4">
    <source>
        <dbReference type="ARBA" id="ARBA00022692"/>
    </source>
</evidence>
<sequence>MTELQQPQSIETPPNLLADLIKAIDAGDDLSGLINQSKSDIANVLESVNPPKRKAIIDVVPAEKYWPILHLLKYETAQHVHSLLNEAMLSERLAHISENDVINFADFLPVAFVDEFLLQQSDASAAYIQQALSYKDDTVGRYMESCYITANKRNTIGRIKGEMQRRSNSPVRLIVVRDGTEIVGCVSPEALLTASDSEVLSSILTPTPILEDTQNIYDVGKLVSIDGKSHWFPVLSGGKVVGVLPMSALAIALRELGLQAVVPENVKSEEDLFMPLGVAARLRGVWLVINLITAFAASAIIGVFDTVVEQVVALAILMPVVASMGGIAGSQTLAVSLRGIALNHLHQSNLKLLVNKELKIAAVNGLVMGAVIGGIVYWVFDSVGLGIIICCAISVNSLAAALSGTLIPFTLKKLNIDPAVAGSVVLTTVTDVVGFLVFLGLGALFLV</sequence>
<gene>
    <name evidence="10" type="ORF">LZI70_02545</name>
</gene>
<dbReference type="EMBL" id="CP090614">
    <property type="protein sequence ID" value="UTT85196.1"/>
    <property type="molecule type" value="Genomic_DNA"/>
</dbReference>
<evidence type="ECO:0000256" key="3">
    <source>
        <dbReference type="ARBA" id="ARBA00022448"/>
    </source>
</evidence>
<evidence type="ECO:0000256" key="6">
    <source>
        <dbReference type="ARBA" id="ARBA00022989"/>
    </source>
</evidence>
<evidence type="ECO:0000313" key="10">
    <source>
        <dbReference type="EMBL" id="UTT85196.1"/>
    </source>
</evidence>
<evidence type="ECO:0000256" key="1">
    <source>
        <dbReference type="ARBA" id="ARBA00004141"/>
    </source>
</evidence>
<dbReference type="Pfam" id="PF03448">
    <property type="entry name" value="MgtE_N"/>
    <property type="match status" value="1"/>
</dbReference>
<dbReference type="Proteomes" id="UP001059120">
    <property type="component" value="Chromosome 1"/>
</dbReference>
<feature type="transmembrane region" description="Helical" evidence="8">
    <location>
        <begin position="386"/>
        <end position="407"/>
    </location>
</feature>
<keyword evidence="5" id="KW-0460">Magnesium</keyword>
<accession>A0ABY5G622</accession>
<dbReference type="PANTHER" id="PTHR41394:SF5">
    <property type="entry name" value="SLC41A_MGTE INTEGRAL MEMBRANE DOMAIN-CONTAINING PROTEIN"/>
    <property type="match status" value="1"/>
</dbReference>
<dbReference type="InterPro" id="IPR046342">
    <property type="entry name" value="CBS_dom_sf"/>
</dbReference>
<keyword evidence="11" id="KW-1185">Reference proteome</keyword>
<comment type="similarity">
    <text evidence="2">Belongs to the SLC41A transporter family.</text>
</comment>
<dbReference type="Gene3D" id="1.10.357.20">
    <property type="entry name" value="SLC41 divalent cation transporters, integral membrane domain"/>
    <property type="match status" value="1"/>
</dbReference>
<evidence type="ECO:0000256" key="7">
    <source>
        <dbReference type="ARBA" id="ARBA00023136"/>
    </source>
</evidence>
<dbReference type="SMART" id="SM00924">
    <property type="entry name" value="MgtE_N"/>
    <property type="match status" value="1"/>
</dbReference>
<name>A0ABY5G622_VIBPE</name>
<keyword evidence="3" id="KW-0813">Transport</keyword>
<feature type="domain" description="Magnesium transporter MgtE intracellular" evidence="9">
    <location>
        <begin position="36"/>
        <end position="139"/>
    </location>
</feature>
<dbReference type="Gene3D" id="3.10.580.10">
    <property type="entry name" value="CBS-domain"/>
    <property type="match status" value="1"/>
</dbReference>
<evidence type="ECO:0000256" key="5">
    <source>
        <dbReference type="ARBA" id="ARBA00022842"/>
    </source>
</evidence>
<dbReference type="SUPFAM" id="SSF158791">
    <property type="entry name" value="MgtE N-terminal domain-like"/>
    <property type="match status" value="1"/>
</dbReference>
<feature type="transmembrane region" description="Helical" evidence="8">
    <location>
        <begin position="284"/>
        <end position="304"/>
    </location>
</feature>
<keyword evidence="4 8" id="KW-0812">Transmembrane</keyword>
<feature type="transmembrane region" description="Helical" evidence="8">
    <location>
        <begin position="419"/>
        <end position="446"/>
    </location>
</feature>
<dbReference type="InterPro" id="IPR036739">
    <property type="entry name" value="SLC41_membr_dom_sf"/>
</dbReference>
<keyword evidence="7 8" id="KW-0472">Membrane</keyword>
<dbReference type="Pfam" id="PF01769">
    <property type="entry name" value="MgtE"/>
    <property type="match status" value="1"/>
</dbReference>
<proteinExistence type="inferred from homology"/>
<dbReference type="RefSeq" id="WP_255231118.1">
    <property type="nucleotide sequence ID" value="NZ_CP090614.1"/>
</dbReference>
<reference evidence="10" key="1">
    <citation type="submission" date="2022-01" db="EMBL/GenBank/DDBJ databases">
        <title>Alginate degradation mechanism of Vibrio pelagius WXL662.</title>
        <authorList>
            <person name="He X."/>
        </authorList>
    </citation>
    <scope>NUCLEOTIDE SEQUENCE</scope>
    <source>
        <strain evidence="10">WXL662</strain>
    </source>
</reference>
<feature type="transmembrane region" description="Helical" evidence="8">
    <location>
        <begin position="310"/>
        <end position="337"/>
    </location>
</feature>